<dbReference type="SUPFAM" id="SSF48452">
    <property type="entry name" value="TPR-like"/>
    <property type="match status" value="1"/>
</dbReference>
<dbReference type="InterPro" id="IPR011990">
    <property type="entry name" value="TPR-like_helical_dom_sf"/>
</dbReference>
<dbReference type="Gene3D" id="1.25.40.390">
    <property type="match status" value="1"/>
</dbReference>
<dbReference type="Pfam" id="PF12771">
    <property type="entry name" value="SusD-like_2"/>
    <property type="match status" value="1"/>
</dbReference>
<dbReference type="Proteomes" id="UP000283833">
    <property type="component" value="Unassembled WGS sequence"/>
</dbReference>
<comment type="caution">
    <text evidence="2">The sequence shown here is derived from an EMBL/GenBank/DDBJ whole genome shotgun (WGS) entry which is preliminary data.</text>
</comment>
<organism evidence="2 3">
    <name type="scientific">Phocaeicola vulgatus</name>
    <name type="common">Bacteroides vulgatus</name>
    <dbReference type="NCBI Taxonomy" id="821"/>
    <lineage>
        <taxon>Bacteria</taxon>
        <taxon>Pseudomonadati</taxon>
        <taxon>Bacteroidota</taxon>
        <taxon>Bacteroidia</taxon>
        <taxon>Bacteroidales</taxon>
        <taxon>Bacteroidaceae</taxon>
        <taxon>Phocaeicola</taxon>
    </lineage>
</organism>
<dbReference type="PROSITE" id="PS51257">
    <property type="entry name" value="PROKAR_LIPOPROTEIN"/>
    <property type="match status" value="1"/>
</dbReference>
<dbReference type="AlphaFoldDB" id="A0A412QMR9"/>
<keyword evidence="1" id="KW-0732">Signal</keyword>
<evidence type="ECO:0000256" key="1">
    <source>
        <dbReference type="SAM" id="SignalP"/>
    </source>
</evidence>
<dbReference type="EMBL" id="QRXI01000015">
    <property type="protein sequence ID" value="RGT92224.1"/>
    <property type="molecule type" value="Genomic_DNA"/>
</dbReference>
<evidence type="ECO:0000313" key="3">
    <source>
        <dbReference type="Proteomes" id="UP000283833"/>
    </source>
</evidence>
<name>A0A412QMR9_PHOVU</name>
<keyword evidence="2" id="KW-0449">Lipoprotein</keyword>
<reference evidence="2 3" key="1">
    <citation type="submission" date="2018-08" db="EMBL/GenBank/DDBJ databases">
        <title>A genome reference for cultivated species of the human gut microbiota.</title>
        <authorList>
            <person name="Zou Y."/>
            <person name="Xue W."/>
            <person name="Luo G."/>
        </authorList>
    </citation>
    <scope>NUCLEOTIDE SEQUENCE [LARGE SCALE GENOMIC DNA]</scope>
    <source>
        <strain evidence="2 3">AF18-14</strain>
    </source>
</reference>
<dbReference type="InterPro" id="IPR041662">
    <property type="entry name" value="SusD-like_2"/>
</dbReference>
<feature type="signal peptide" evidence="1">
    <location>
        <begin position="1"/>
        <end position="20"/>
    </location>
</feature>
<gene>
    <name evidence="2" type="ORF">DWX04_12350</name>
</gene>
<sequence>MYLFLFRTHVKLLLLSLSFAATFTACDMTDFGDINKDPNEPSEANTGMLFTYACTYVKYFSMNSNYYYPWTQMYPGYMSEKNNNQYGAFGGPTMSTSSYYLYPLKNCQKIIDFNSDEAEKGKPAIVQFGDNANQIAVARTLMGFIYMHLTDALGPLPYTEAFQAGEENFTPVFDSQETIYAKLDADLREAYNQFNESGSLSTADILFDGDIRAWKKLNASTRMMLAIKLADVDPAEGRSRFAQAYADGGIEENAYNLNYTFEANTVGYLYYNGVNHNYNFVPNKYYVDQLKELKDNRLFSTCSLIPFGKTQAEAGVTDEDLKNFDKYQGMPLGIESADVNTWNKVCCFYNPSLTQVTSTFPIITASRMLLIEAEAAQRGWIQADPAQLYAAGVKASFEQWGAEGVDEYLAQEAVAYTGTDADKINKIALQRWISGFMADGFEAWSDWRRFDIPKLEVGPVCTTIDHIPYRHQFDSEIYQGNLENYEAAVKADLNGDDSREQRVWWNRR</sequence>
<feature type="chain" id="PRO_5019000310" evidence="1">
    <location>
        <begin position="21"/>
        <end position="508"/>
    </location>
</feature>
<proteinExistence type="predicted"/>
<evidence type="ECO:0000313" key="2">
    <source>
        <dbReference type="EMBL" id="RGT92224.1"/>
    </source>
</evidence>
<accession>A0A412QMR9</accession>
<protein>
    <submittedName>
        <fullName evidence="2">SusD/RagB family nutrient-binding outer membrane lipoprotein</fullName>
    </submittedName>
</protein>
<dbReference type="RefSeq" id="WP_117853178.1">
    <property type="nucleotide sequence ID" value="NZ_QRXI01000015.1"/>
</dbReference>